<feature type="non-terminal residue" evidence="1">
    <location>
        <position position="1"/>
    </location>
</feature>
<gene>
    <name evidence="1" type="ORF">SPARVUS_LOCUS13043430</name>
</gene>
<dbReference type="EMBL" id="CATNWA010017619">
    <property type="protein sequence ID" value="CAI9601879.1"/>
    <property type="molecule type" value="Genomic_DNA"/>
</dbReference>
<accession>A0ABN9FYY3</accession>
<sequence>FSKKKTLHTKLSQFSPALFYHRWIGDSSRKGRINEDRIKHPF</sequence>
<evidence type="ECO:0000313" key="2">
    <source>
        <dbReference type="Proteomes" id="UP001162483"/>
    </source>
</evidence>
<dbReference type="Proteomes" id="UP001162483">
    <property type="component" value="Unassembled WGS sequence"/>
</dbReference>
<protein>
    <submittedName>
        <fullName evidence="1">Uncharacterized protein</fullName>
    </submittedName>
</protein>
<name>A0ABN9FYY3_9NEOB</name>
<evidence type="ECO:0000313" key="1">
    <source>
        <dbReference type="EMBL" id="CAI9601879.1"/>
    </source>
</evidence>
<reference evidence="1" key="1">
    <citation type="submission" date="2023-05" db="EMBL/GenBank/DDBJ databases">
        <authorList>
            <person name="Stuckert A."/>
        </authorList>
    </citation>
    <scope>NUCLEOTIDE SEQUENCE</scope>
</reference>
<organism evidence="1 2">
    <name type="scientific">Staurois parvus</name>
    <dbReference type="NCBI Taxonomy" id="386267"/>
    <lineage>
        <taxon>Eukaryota</taxon>
        <taxon>Metazoa</taxon>
        <taxon>Chordata</taxon>
        <taxon>Craniata</taxon>
        <taxon>Vertebrata</taxon>
        <taxon>Euteleostomi</taxon>
        <taxon>Amphibia</taxon>
        <taxon>Batrachia</taxon>
        <taxon>Anura</taxon>
        <taxon>Neobatrachia</taxon>
        <taxon>Ranoidea</taxon>
        <taxon>Ranidae</taxon>
        <taxon>Staurois</taxon>
    </lineage>
</organism>
<comment type="caution">
    <text evidence="1">The sequence shown here is derived from an EMBL/GenBank/DDBJ whole genome shotgun (WGS) entry which is preliminary data.</text>
</comment>
<keyword evidence="2" id="KW-1185">Reference proteome</keyword>
<proteinExistence type="predicted"/>